<evidence type="ECO:0000313" key="4">
    <source>
        <dbReference type="Proteomes" id="UP000075787"/>
    </source>
</evidence>
<dbReference type="SUPFAM" id="SSF55154">
    <property type="entry name" value="CYTH-like phosphatases"/>
    <property type="match status" value="1"/>
</dbReference>
<dbReference type="SMART" id="SM00880">
    <property type="entry name" value="CHAD"/>
    <property type="match status" value="1"/>
</dbReference>
<dbReference type="InterPro" id="IPR038186">
    <property type="entry name" value="CHAD_dom_sf"/>
</dbReference>
<protein>
    <recommendedName>
        <fullName evidence="5">Inorganic triphosphatase</fullName>
    </recommendedName>
</protein>
<comment type="caution">
    <text evidence="3">The sequence shown here is derived from an EMBL/GenBank/DDBJ whole genome shotgun (WGS) entry which is preliminary data.</text>
</comment>
<evidence type="ECO:0008006" key="5">
    <source>
        <dbReference type="Google" id="ProtNLM"/>
    </source>
</evidence>
<dbReference type="RefSeq" id="WP_062763905.1">
    <property type="nucleotide sequence ID" value="NZ_CP121045.1"/>
</dbReference>
<dbReference type="InterPro" id="IPR023577">
    <property type="entry name" value="CYTH_domain"/>
</dbReference>
<evidence type="ECO:0000313" key="3">
    <source>
        <dbReference type="EMBL" id="KYO52713.1"/>
    </source>
</evidence>
<reference evidence="3 4" key="1">
    <citation type="submission" date="2015-12" db="EMBL/GenBank/DDBJ databases">
        <title>Genome sequence of Tistrella mobilis MCCC 1A02139.</title>
        <authorList>
            <person name="Lu L."/>
            <person name="Lai Q."/>
            <person name="Shao Z."/>
            <person name="Qian P."/>
        </authorList>
    </citation>
    <scope>NUCLEOTIDE SEQUENCE [LARGE SCALE GENOMIC DNA]</scope>
    <source>
        <strain evidence="3 4">MCCC 1A02139</strain>
    </source>
</reference>
<organism evidence="3 4">
    <name type="scientific">Tistrella mobilis</name>
    <dbReference type="NCBI Taxonomy" id="171437"/>
    <lineage>
        <taxon>Bacteria</taxon>
        <taxon>Pseudomonadati</taxon>
        <taxon>Pseudomonadota</taxon>
        <taxon>Alphaproteobacteria</taxon>
        <taxon>Geminicoccales</taxon>
        <taxon>Geminicoccaceae</taxon>
        <taxon>Tistrella</taxon>
    </lineage>
</organism>
<dbReference type="PROSITE" id="PS51708">
    <property type="entry name" value="CHAD"/>
    <property type="match status" value="1"/>
</dbReference>
<dbReference type="Proteomes" id="UP000075787">
    <property type="component" value="Unassembled WGS sequence"/>
</dbReference>
<evidence type="ECO:0000259" key="1">
    <source>
        <dbReference type="PROSITE" id="PS51707"/>
    </source>
</evidence>
<dbReference type="PROSITE" id="PS51707">
    <property type="entry name" value="CYTH"/>
    <property type="match status" value="1"/>
</dbReference>
<dbReference type="EMBL" id="LPZR01000147">
    <property type="protein sequence ID" value="KYO52713.1"/>
    <property type="molecule type" value="Genomic_DNA"/>
</dbReference>
<dbReference type="Gene3D" id="2.40.320.10">
    <property type="entry name" value="Hypothetical Protein Pfu-838710-001"/>
    <property type="match status" value="1"/>
</dbReference>
<dbReference type="Pfam" id="PF05235">
    <property type="entry name" value="CHAD"/>
    <property type="match status" value="2"/>
</dbReference>
<dbReference type="AlphaFoldDB" id="A0A162L1D8"/>
<dbReference type="PANTHER" id="PTHR39339:SF1">
    <property type="entry name" value="CHAD DOMAIN-CONTAINING PROTEIN"/>
    <property type="match status" value="1"/>
</dbReference>
<gene>
    <name evidence="3" type="ORF">AUP44_27555</name>
</gene>
<dbReference type="PANTHER" id="PTHR39339">
    <property type="entry name" value="SLR1444 PROTEIN"/>
    <property type="match status" value="1"/>
</dbReference>
<sequence length="563" mass="59977">MHRVELGLKFALDPAGLKSLRQHRALRDLRLAKPVTRSQSAVYFDTEDRRLHARGAVAKVVTIGRRHVQSVKCAMEPPAGSALIRRDAFEDAVADDRPDLRLLTGTPLGALGTEADLAAALRPVFVTDLRRSLHRLGDAGWAVELVIDEGSIADAEDPEHRLPVAEIELRLLEGTPDRLYLVALSLLDRVRLQPLLPPKSERGFALVAGAAAADEVTAEKAAPVALDPDMTAAEGFRAIARACLGQLVANEPAVRAGLPEGVHQMRVSVRRLKSALSTFKEIFGEATGASVADPLAPGVDPALLTPGDVKAALGWLMAVLGPARDADVFVGETLTGAEKLLGAGPLAALRGAVEDDRRAAWDAVAAALDDPKFARLPLVLGAWIEAGHWLPDGGVAPEPFDGLAMPGGDADTPEAEEAPVVHLSPAPGLEPLGAFAARVLDKRLRKVLRRGRGLGKLAPEARHEVRIQVKKLRYACEFFGGLATDQKQATRFGKRLKALQDALGLLNDIAVARSRLEELSARPALAFGAGMIAGAHAAGQDEALRKGVSAWKRFVKDADPFWS</sequence>
<dbReference type="GeneID" id="97243528"/>
<dbReference type="Gene3D" id="1.40.20.10">
    <property type="entry name" value="CHAD domain"/>
    <property type="match status" value="1"/>
</dbReference>
<name>A0A162L1D8_9PROT</name>
<dbReference type="OrthoDB" id="9777271at2"/>
<dbReference type="SMART" id="SM01118">
    <property type="entry name" value="CYTH"/>
    <property type="match status" value="1"/>
</dbReference>
<dbReference type="InterPro" id="IPR007899">
    <property type="entry name" value="CHAD_dom"/>
</dbReference>
<dbReference type="Pfam" id="PF01928">
    <property type="entry name" value="CYTH"/>
    <property type="match status" value="1"/>
</dbReference>
<dbReference type="InterPro" id="IPR033469">
    <property type="entry name" value="CYTH-like_dom_sf"/>
</dbReference>
<feature type="domain" description="CYTH" evidence="1">
    <location>
        <begin position="3"/>
        <end position="210"/>
    </location>
</feature>
<evidence type="ECO:0000259" key="2">
    <source>
        <dbReference type="PROSITE" id="PS51708"/>
    </source>
</evidence>
<feature type="domain" description="CHAD" evidence="2">
    <location>
        <begin position="229"/>
        <end position="563"/>
    </location>
</feature>
<accession>A0A162L1D8</accession>
<proteinExistence type="predicted"/>